<organism evidence="8 9">
    <name type="scientific">Devosia ginsengisoli</name>
    <dbReference type="NCBI Taxonomy" id="400770"/>
    <lineage>
        <taxon>Bacteria</taxon>
        <taxon>Pseudomonadati</taxon>
        <taxon>Pseudomonadota</taxon>
        <taxon>Alphaproteobacteria</taxon>
        <taxon>Hyphomicrobiales</taxon>
        <taxon>Devosiaceae</taxon>
        <taxon>Devosia</taxon>
    </lineage>
</organism>
<evidence type="ECO:0000256" key="1">
    <source>
        <dbReference type="ARBA" id="ARBA00004370"/>
    </source>
</evidence>
<dbReference type="InterPro" id="IPR051310">
    <property type="entry name" value="MCP_chemotaxis"/>
</dbReference>
<comment type="similarity">
    <text evidence="3">Belongs to the methyl-accepting chemotaxis (MCP) protein family.</text>
</comment>
<dbReference type="InterPro" id="IPR004090">
    <property type="entry name" value="Chemotax_Me-accpt_rcpt"/>
</dbReference>
<dbReference type="GO" id="GO:0004888">
    <property type="term" value="F:transmembrane signaling receptor activity"/>
    <property type="evidence" value="ECO:0007669"/>
    <property type="project" value="InterPro"/>
</dbReference>
<dbReference type="SMART" id="SM00304">
    <property type="entry name" value="HAMP"/>
    <property type="match status" value="2"/>
</dbReference>
<dbReference type="OrthoDB" id="8320983at2"/>
<evidence type="ECO:0000256" key="3">
    <source>
        <dbReference type="ARBA" id="ARBA00029447"/>
    </source>
</evidence>
<keyword evidence="2" id="KW-0488">Methylation</keyword>
<dbReference type="Gene3D" id="1.10.287.950">
    <property type="entry name" value="Methyl-accepting chemotaxis protein"/>
    <property type="match status" value="1"/>
</dbReference>
<comment type="subcellular location">
    <subcellularLocation>
        <location evidence="1">Membrane</location>
    </subcellularLocation>
</comment>
<dbReference type="Pfam" id="PF18947">
    <property type="entry name" value="HAMP_2"/>
    <property type="match status" value="1"/>
</dbReference>
<evidence type="ECO:0000259" key="7">
    <source>
        <dbReference type="PROSITE" id="PS50885"/>
    </source>
</evidence>
<dbReference type="GO" id="GO:0005886">
    <property type="term" value="C:plasma membrane"/>
    <property type="evidence" value="ECO:0007669"/>
    <property type="project" value="TreeGrafter"/>
</dbReference>
<dbReference type="InterPro" id="IPR003660">
    <property type="entry name" value="HAMP_dom"/>
</dbReference>
<evidence type="ECO:0000313" key="8">
    <source>
        <dbReference type="EMBL" id="QDZ13316.1"/>
    </source>
</evidence>
<dbReference type="PRINTS" id="PR00260">
    <property type="entry name" value="CHEMTRNSDUCR"/>
</dbReference>
<feature type="domain" description="Methyl-accepting transducer" evidence="6">
    <location>
        <begin position="238"/>
        <end position="467"/>
    </location>
</feature>
<keyword evidence="9" id="KW-1185">Reference proteome</keyword>
<dbReference type="Pfam" id="PF00015">
    <property type="entry name" value="MCPsignal"/>
    <property type="match status" value="1"/>
</dbReference>
<evidence type="ECO:0000256" key="4">
    <source>
        <dbReference type="PROSITE-ProRule" id="PRU00284"/>
    </source>
</evidence>
<gene>
    <name evidence="8" type="ORF">FPZ08_14285</name>
</gene>
<keyword evidence="4" id="KW-0807">Transducer</keyword>
<keyword evidence="5" id="KW-0812">Transmembrane</keyword>
<dbReference type="CDD" id="cd06225">
    <property type="entry name" value="HAMP"/>
    <property type="match status" value="1"/>
</dbReference>
<protein>
    <submittedName>
        <fullName evidence="8">HAMP domain-containing protein</fullName>
    </submittedName>
</protein>
<dbReference type="Pfam" id="PF00672">
    <property type="entry name" value="HAMP"/>
    <property type="match status" value="1"/>
</dbReference>
<evidence type="ECO:0000313" key="9">
    <source>
        <dbReference type="Proteomes" id="UP000315364"/>
    </source>
</evidence>
<dbReference type="Gene3D" id="6.10.340.10">
    <property type="match status" value="1"/>
</dbReference>
<feature type="transmembrane region" description="Helical" evidence="5">
    <location>
        <begin position="43"/>
        <end position="62"/>
    </location>
</feature>
<reference evidence="8 9" key="1">
    <citation type="submission" date="2019-07" db="EMBL/GenBank/DDBJ databases">
        <title>Full genome sequence of Devosia sp. Gsoil 520.</title>
        <authorList>
            <person name="Im W.-T."/>
        </authorList>
    </citation>
    <scope>NUCLEOTIDE SEQUENCE [LARGE SCALE GENOMIC DNA]</scope>
    <source>
        <strain evidence="8 9">Gsoil 520</strain>
    </source>
</reference>
<accession>A0A5B8LZ29</accession>
<dbReference type="GO" id="GO:0007165">
    <property type="term" value="P:signal transduction"/>
    <property type="evidence" value="ECO:0007669"/>
    <property type="project" value="UniProtKB-KW"/>
</dbReference>
<dbReference type="SUPFAM" id="SSF58104">
    <property type="entry name" value="Methyl-accepting chemotaxis protein (MCP) signaling domain"/>
    <property type="match status" value="1"/>
</dbReference>
<dbReference type="EMBL" id="CP042304">
    <property type="protein sequence ID" value="QDZ13316.1"/>
    <property type="molecule type" value="Genomic_DNA"/>
</dbReference>
<keyword evidence="5" id="KW-1133">Transmembrane helix</keyword>
<dbReference type="PROSITE" id="PS50111">
    <property type="entry name" value="CHEMOTAXIS_TRANSDUC_2"/>
    <property type="match status" value="1"/>
</dbReference>
<dbReference type="SMART" id="SM00283">
    <property type="entry name" value="MA"/>
    <property type="match status" value="1"/>
</dbReference>
<evidence type="ECO:0000259" key="6">
    <source>
        <dbReference type="PROSITE" id="PS50111"/>
    </source>
</evidence>
<dbReference type="GO" id="GO:0006935">
    <property type="term" value="P:chemotaxis"/>
    <property type="evidence" value="ECO:0007669"/>
    <property type="project" value="InterPro"/>
</dbReference>
<dbReference type="InterPro" id="IPR004089">
    <property type="entry name" value="MCPsignal_dom"/>
</dbReference>
<dbReference type="PANTHER" id="PTHR43531">
    <property type="entry name" value="PROTEIN ICFG"/>
    <property type="match status" value="1"/>
</dbReference>
<dbReference type="PANTHER" id="PTHR43531:SF14">
    <property type="entry name" value="METHYL-ACCEPTING CHEMOTAXIS PROTEIN I-RELATED"/>
    <property type="match status" value="1"/>
</dbReference>
<evidence type="ECO:0000256" key="5">
    <source>
        <dbReference type="SAM" id="Phobius"/>
    </source>
</evidence>
<dbReference type="KEGG" id="dea:FPZ08_14285"/>
<sequence>MDYRDAPMVVRAGPVSVGAVTWAVAAVQPQDEVYAPVNNMRNMILLVGGALLALAALVGYFFSRSISRPISRLTHTMDALADGDLDVEVRGADGKDELGAMARAVEVFRENGLKVAQMTEAEAAQIIRSQAERAAMMQDLQRSFGAVVDAAIAGDFTKRVDAEFPDDELNTLARSVNNLVATVDRGVGETGSVLASLADTDLTRRMEGDYQGAFAKLKADTNAVAEKLTDIVGQLKDTSRTLKAATGEILSGANDLSERTTKQAATIEETSAAMEQLASTVLQNAERAKEASGVASTVTRTAEEGGQVMHQATEAMERITQSSGKISNIIGLIDDIAFQTNLLALNASVEAARAGDAGKGFAVVAVEVRRLAQSAANASSEVKVLIEQSAGEVKGGSKLVLDAATKLEAMVSAARSSNELMNGIARDSREQAGAIDEVNTAVRTMDEMTQHNAALVEEINASIEQTEAQATELDRIVDIFAIGETAPVQRQIPAAPARTFADGARGLQDKLKTAAKSYLSHGNAAVDKDWNEF</sequence>
<keyword evidence="5" id="KW-0472">Membrane</keyword>
<dbReference type="SUPFAM" id="SSF158472">
    <property type="entry name" value="HAMP domain-like"/>
    <property type="match status" value="1"/>
</dbReference>
<dbReference type="CDD" id="cd11386">
    <property type="entry name" value="MCP_signal"/>
    <property type="match status" value="1"/>
</dbReference>
<dbReference type="AlphaFoldDB" id="A0A5B8LZ29"/>
<evidence type="ECO:0000256" key="2">
    <source>
        <dbReference type="ARBA" id="ARBA00022481"/>
    </source>
</evidence>
<name>A0A5B8LZ29_9HYPH</name>
<feature type="domain" description="HAMP" evidence="7">
    <location>
        <begin position="142"/>
        <end position="188"/>
    </location>
</feature>
<proteinExistence type="inferred from homology"/>
<feature type="domain" description="HAMP" evidence="7">
    <location>
        <begin position="64"/>
        <end position="117"/>
    </location>
</feature>
<dbReference type="FunFam" id="1.10.287.950:FF:000001">
    <property type="entry name" value="Methyl-accepting chemotaxis sensory transducer"/>
    <property type="match status" value="1"/>
</dbReference>
<dbReference type="PROSITE" id="PS50885">
    <property type="entry name" value="HAMP"/>
    <property type="match status" value="2"/>
</dbReference>
<dbReference type="Proteomes" id="UP000315364">
    <property type="component" value="Chromosome"/>
</dbReference>